<evidence type="ECO:0000313" key="1">
    <source>
        <dbReference type="EMBL" id="KAI9507641.1"/>
    </source>
</evidence>
<dbReference type="Proteomes" id="UP001207468">
    <property type="component" value="Unassembled WGS sequence"/>
</dbReference>
<sequence>MKTLKQLFELYIVDETGKNTAIGGWGGGSKVCCLCEKGVRKTQNENGSSGDGDAMGTPDSWSNGVLDIVAMLGEGASSMVEVVWDKWTGRWFAEQDDHHAQGPAEAAHA</sequence>
<accession>A0ACC0U7K9</accession>
<keyword evidence="2" id="KW-1185">Reference proteome</keyword>
<gene>
    <name evidence="1" type="ORF">F5148DRAFT_1149591</name>
</gene>
<name>A0ACC0U7K9_9AGAM</name>
<evidence type="ECO:0000313" key="2">
    <source>
        <dbReference type="Proteomes" id="UP001207468"/>
    </source>
</evidence>
<comment type="caution">
    <text evidence="1">The sequence shown here is derived from an EMBL/GenBank/DDBJ whole genome shotgun (WGS) entry which is preliminary data.</text>
</comment>
<reference evidence="1" key="1">
    <citation type="submission" date="2021-03" db="EMBL/GenBank/DDBJ databases">
        <title>Evolutionary priming and transition to the ectomycorrhizal habit in an iconic lineage of mushroom-forming fungi: is preadaptation a requirement?</title>
        <authorList>
            <consortium name="DOE Joint Genome Institute"/>
            <person name="Looney B.P."/>
            <person name="Miyauchi S."/>
            <person name="Morin E."/>
            <person name="Drula E."/>
            <person name="Courty P.E."/>
            <person name="Chicoki N."/>
            <person name="Fauchery L."/>
            <person name="Kohler A."/>
            <person name="Kuo A."/>
            <person name="LaButti K."/>
            <person name="Pangilinan J."/>
            <person name="Lipzen A."/>
            <person name="Riley R."/>
            <person name="Andreopoulos W."/>
            <person name="He G."/>
            <person name="Johnson J."/>
            <person name="Barry K.W."/>
            <person name="Grigoriev I.V."/>
            <person name="Nagy L."/>
            <person name="Hibbett D."/>
            <person name="Henrissat B."/>
            <person name="Matheny P.B."/>
            <person name="Labbe J."/>
            <person name="Martin A.F."/>
        </authorList>
    </citation>
    <scope>NUCLEOTIDE SEQUENCE</scope>
    <source>
        <strain evidence="1">BPL698</strain>
    </source>
</reference>
<organism evidence="1 2">
    <name type="scientific">Russula earlei</name>
    <dbReference type="NCBI Taxonomy" id="71964"/>
    <lineage>
        <taxon>Eukaryota</taxon>
        <taxon>Fungi</taxon>
        <taxon>Dikarya</taxon>
        <taxon>Basidiomycota</taxon>
        <taxon>Agaricomycotina</taxon>
        <taxon>Agaricomycetes</taxon>
        <taxon>Russulales</taxon>
        <taxon>Russulaceae</taxon>
        <taxon>Russula</taxon>
    </lineage>
</organism>
<dbReference type="EMBL" id="JAGFNK010000116">
    <property type="protein sequence ID" value="KAI9507641.1"/>
    <property type="molecule type" value="Genomic_DNA"/>
</dbReference>
<protein>
    <submittedName>
        <fullName evidence="1">Uncharacterized protein</fullName>
    </submittedName>
</protein>
<proteinExistence type="predicted"/>